<name>A0A1E5XUM8_9HYPH</name>
<dbReference type="Pfam" id="PF13416">
    <property type="entry name" value="SBP_bac_8"/>
    <property type="match status" value="1"/>
</dbReference>
<organism evidence="6 7">
    <name type="scientific">Devosia insulae DS-56</name>
    <dbReference type="NCBI Taxonomy" id="1116389"/>
    <lineage>
        <taxon>Bacteria</taxon>
        <taxon>Pseudomonadati</taxon>
        <taxon>Pseudomonadota</taxon>
        <taxon>Alphaproteobacteria</taxon>
        <taxon>Hyphomicrobiales</taxon>
        <taxon>Devosiaceae</taxon>
        <taxon>Devosia</taxon>
    </lineage>
</organism>
<gene>
    <name evidence="6" type="ORF">VW23_012330</name>
</gene>
<dbReference type="Gene3D" id="3.40.190.10">
    <property type="entry name" value="Periplasmic binding protein-like II"/>
    <property type="match status" value="1"/>
</dbReference>
<proteinExistence type="inferred from homology"/>
<dbReference type="Proteomes" id="UP000095463">
    <property type="component" value="Unassembled WGS sequence"/>
</dbReference>
<accession>A0A1E5XUM8</accession>
<dbReference type="GO" id="GO:0042956">
    <property type="term" value="P:maltodextrin transmembrane transport"/>
    <property type="evidence" value="ECO:0007669"/>
    <property type="project" value="TreeGrafter"/>
</dbReference>
<sequence length="418" mass="44777">MSKFGTFAGILLATTLSSGAAFAQTTLSMWYHGAGSEQEVSILNQITADFNASQSDWKVELQAFPQAAYNDSIVAGALAGNLPDIVDVDGPVMPNWAWAGYLQPLQIDETKIASFLPGTKGMWDGKLYSIGLWDAAISLVTRQSILDELGLRTPTLEQPWTKDEFMDALSKAKASGKFEYALDLGTAWTGEWYPYAFSPFLQSFGGDIIDRSTYKTAEGVLNGDKAVEFGTWWQSLFTDGYAEATQDPAARDAGFNSGKYAFSWNGNWAALGTLAAFDDVLFLPAPDFGNGPKIGAASWQFGVSAKSAHPDGASKFIEFALQDKYLAAYSNGIGLIPATASAAAMTENYKEGGKLAVFYGLSEKQALVRPVTPSYVVAAKVFEKALADIAKGAPVADTLDAAVDEIDADIEKNGDYGF</sequence>
<evidence type="ECO:0000256" key="3">
    <source>
        <dbReference type="ARBA" id="ARBA00022729"/>
    </source>
</evidence>
<comment type="similarity">
    <text evidence="1">Belongs to the bacterial solute-binding protein 1 family.</text>
</comment>
<evidence type="ECO:0000313" key="7">
    <source>
        <dbReference type="Proteomes" id="UP000095463"/>
    </source>
</evidence>
<reference evidence="6 7" key="1">
    <citation type="journal article" date="2015" name="Genome Announc.">
        <title>Genome Assemblies of Three Soil-Associated Devosia species: D. insulae, D. limi, and D. soli.</title>
        <authorList>
            <person name="Hassan Y.I."/>
            <person name="Lepp D."/>
            <person name="Zhou T."/>
        </authorList>
    </citation>
    <scope>NUCLEOTIDE SEQUENCE [LARGE SCALE GENOMIC DNA]</scope>
    <source>
        <strain evidence="6 7">DS-56</strain>
    </source>
</reference>
<feature type="signal peptide" evidence="5">
    <location>
        <begin position="1"/>
        <end position="23"/>
    </location>
</feature>
<evidence type="ECO:0000256" key="4">
    <source>
        <dbReference type="ARBA" id="ARBA00022764"/>
    </source>
</evidence>
<comment type="caution">
    <text evidence="6">The sequence shown here is derived from an EMBL/GenBank/DDBJ whole genome shotgun (WGS) entry which is preliminary data.</text>
</comment>
<dbReference type="SUPFAM" id="SSF53850">
    <property type="entry name" value="Periplasmic binding protein-like II"/>
    <property type="match status" value="1"/>
</dbReference>
<dbReference type="GO" id="GO:0055052">
    <property type="term" value="C:ATP-binding cassette (ABC) transporter complex, substrate-binding subunit-containing"/>
    <property type="evidence" value="ECO:0007669"/>
    <property type="project" value="TreeGrafter"/>
</dbReference>
<feature type="chain" id="PRO_5009190554" evidence="5">
    <location>
        <begin position="24"/>
        <end position="418"/>
    </location>
</feature>
<keyword evidence="2" id="KW-0813">Transport</keyword>
<evidence type="ECO:0000256" key="5">
    <source>
        <dbReference type="SAM" id="SignalP"/>
    </source>
</evidence>
<dbReference type="InterPro" id="IPR006059">
    <property type="entry name" value="SBP"/>
</dbReference>
<keyword evidence="3 5" id="KW-0732">Signal</keyword>
<dbReference type="RefSeq" id="WP_069908556.1">
    <property type="nucleotide sequence ID" value="NZ_LAJE02000077.1"/>
</dbReference>
<dbReference type="GO" id="GO:1901982">
    <property type="term" value="F:maltose binding"/>
    <property type="evidence" value="ECO:0007669"/>
    <property type="project" value="TreeGrafter"/>
</dbReference>
<dbReference type="AlphaFoldDB" id="A0A1E5XUM8"/>
<dbReference type="PANTHER" id="PTHR30061">
    <property type="entry name" value="MALTOSE-BINDING PERIPLASMIC PROTEIN"/>
    <property type="match status" value="1"/>
</dbReference>
<protein>
    <submittedName>
        <fullName evidence="6">Sugar-binding protein</fullName>
    </submittedName>
</protein>
<evidence type="ECO:0000313" key="6">
    <source>
        <dbReference type="EMBL" id="OEO32300.1"/>
    </source>
</evidence>
<dbReference type="OrthoDB" id="9762335at2"/>
<keyword evidence="7" id="KW-1185">Reference proteome</keyword>
<evidence type="ECO:0000256" key="1">
    <source>
        <dbReference type="ARBA" id="ARBA00008520"/>
    </source>
</evidence>
<dbReference type="EMBL" id="LAJE02000077">
    <property type="protein sequence ID" value="OEO32300.1"/>
    <property type="molecule type" value="Genomic_DNA"/>
</dbReference>
<dbReference type="PANTHER" id="PTHR30061:SF50">
    <property type="entry name" value="MALTOSE_MALTODEXTRIN-BINDING PERIPLASMIC PROTEIN"/>
    <property type="match status" value="1"/>
</dbReference>
<keyword evidence="4" id="KW-0574">Periplasm</keyword>
<evidence type="ECO:0000256" key="2">
    <source>
        <dbReference type="ARBA" id="ARBA00022448"/>
    </source>
</evidence>
<dbReference type="GO" id="GO:0015768">
    <property type="term" value="P:maltose transport"/>
    <property type="evidence" value="ECO:0007669"/>
    <property type="project" value="TreeGrafter"/>
</dbReference>